<gene>
    <name evidence="11" type="ORF">E3W66_03960</name>
</gene>
<dbReference type="InterPro" id="IPR003439">
    <property type="entry name" value="ABC_transporter-like_ATP-bd"/>
</dbReference>
<dbReference type="NCBIfam" id="NF008453">
    <property type="entry name" value="PRK11308.1"/>
    <property type="match status" value="2"/>
</dbReference>
<sequence length="510" mass="54551">MSLLAVEKLCVSIAGQPLVHGISMSVERGRCTAIIGESGSGKSLSLSALLGLAPGVVATAQRACFDQRVELLANPEARRALLARQIGWVSQEPMSALNPFKTVAAQITEAYRGAQPPRQRAAQLLAEVGIRDPQQRLDDYPHQFSGGMRQRVAIAMALVNDPALLICDEPTTALDVTVQAQILALLRQLQQQRGLGLILVSHDLAVVAAVADRVHVMRNGEFVDSGTPAQLFGEPAHPYTASLVAALPQPQQRRTAAPTPLLCATQLQVWRGSGRRARAVVDGVTLSVARGEIVGLVGESGSGKSTLGRALLGLLPVAAGTIQFAGQRLEANAVTAAQRAALQLVFQDPLASLNPRYSVYQTLAEPLQLHSRQPQPLAQQVRRLAADVELPERLLQRRPSQLSGGQRQRAAIARALACQPQLLVADEAVSALDLSVQADILRLLQKLVREQQLAVLFISHDLAVVRAIADRVAVMCDGQLVEQGDTATLWNAPRHPYSQKLLGAVLSVPS</sequence>
<dbReference type="PROSITE" id="PS00211">
    <property type="entry name" value="ABC_TRANSPORTER_1"/>
    <property type="match status" value="2"/>
</dbReference>
<evidence type="ECO:0000256" key="6">
    <source>
        <dbReference type="ARBA" id="ARBA00022741"/>
    </source>
</evidence>
<keyword evidence="9" id="KW-0472">Membrane</keyword>
<keyword evidence="12" id="KW-1185">Reference proteome</keyword>
<dbReference type="Gene3D" id="3.40.50.300">
    <property type="entry name" value="P-loop containing nucleotide triphosphate hydrolases"/>
    <property type="match status" value="2"/>
</dbReference>
<keyword evidence="5" id="KW-0997">Cell inner membrane</keyword>
<name>A0A4Y8UJW3_9GAMM</name>
<dbReference type="PANTHER" id="PTHR43297:SF14">
    <property type="entry name" value="ATPASE AAA-TYPE CORE DOMAIN-CONTAINING PROTEIN"/>
    <property type="match status" value="1"/>
</dbReference>
<keyword evidence="3" id="KW-0813">Transport</keyword>
<keyword evidence="6" id="KW-0547">Nucleotide-binding</keyword>
<dbReference type="OrthoDB" id="9784450at2"/>
<comment type="subcellular location">
    <subcellularLocation>
        <location evidence="1">Cell inner membrane</location>
        <topology evidence="1">Peripheral membrane protein</topology>
    </subcellularLocation>
</comment>
<evidence type="ECO:0000256" key="9">
    <source>
        <dbReference type="ARBA" id="ARBA00023136"/>
    </source>
</evidence>
<dbReference type="GO" id="GO:0005886">
    <property type="term" value="C:plasma membrane"/>
    <property type="evidence" value="ECO:0007669"/>
    <property type="project" value="UniProtKB-SubCell"/>
</dbReference>
<evidence type="ECO:0000313" key="11">
    <source>
        <dbReference type="EMBL" id="TFH69096.1"/>
    </source>
</evidence>
<dbReference type="CDD" id="cd03257">
    <property type="entry name" value="ABC_NikE_OppD_transporters"/>
    <property type="match status" value="1"/>
</dbReference>
<evidence type="ECO:0000256" key="7">
    <source>
        <dbReference type="ARBA" id="ARBA00022840"/>
    </source>
</evidence>
<evidence type="ECO:0000313" key="12">
    <source>
        <dbReference type="Proteomes" id="UP000298133"/>
    </source>
</evidence>
<dbReference type="SMART" id="SM00382">
    <property type="entry name" value="AAA"/>
    <property type="match status" value="2"/>
</dbReference>
<dbReference type="Proteomes" id="UP000298133">
    <property type="component" value="Unassembled WGS sequence"/>
</dbReference>
<dbReference type="Pfam" id="PF00005">
    <property type="entry name" value="ABC_tran"/>
    <property type="match status" value="2"/>
</dbReference>
<dbReference type="GO" id="GO:0005524">
    <property type="term" value="F:ATP binding"/>
    <property type="evidence" value="ECO:0007669"/>
    <property type="project" value="UniProtKB-KW"/>
</dbReference>
<evidence type="ECO:0000256" key="1">
    <source>
        <dbReference type="ARBA" id="ARBA00004417"/>
    </source>
</evidence>
<evidence type="ECO:0000256" key="3">
    <source>
        <dbReference type="ARBA" id="ARBA00022448"/>
    </source>
</evidence>
<evidence type="ECO:0000259" key="10">
    <source>
        <dbReference type="PROSITE" id="PS50893"/>
    </source>
</evidence>
<dbReference type="InterPro" id="IPR017871">
    <property type="entry name" value="ABC_transporter-like_CS"/>
</dbReference>
<dbReference type="InterPro" id="IPR013563">
    <property type="entry name" value="Oligopep_ABC_C"/>
</dbReference>
<proteinExistence type="inferred from homology"/>
<protein>
    <submittedName>
        <fullName evidence="11">ABC transporter ATP-binding protein</fullName>
    </submittedName>
</protein>
<organism evidence="11 12">
    <name type="scientific">Gammaproteobacteria bacterium LSUCC0057</name>
    <dbReference type="NCBI Taxonomy" id="2559237"/>
    <lineage>
        <taxon>Bacteria</taxon>
        <taxon>Pseudomonadati</taxon>
        <taxon>Pseudomonadota</taxon>
        <taxon>Gammaproteobacteria</taxon>
        <taxon>Cellvibrionales</taxon>
        <taxon>Porticoccaceae</taxon>
        <taxon>SAR92 clade</taxon>
    </lineage>
</organism>
<dbReference type="PANTHER" id="PTHR43297">
    <property type="entry name" value="OLIGOPEPTIDE TRANSPORT ATP-BINDING PROTEIN APPD"/>
    <property type="match status" value="1"/>
</dbReference>
<dbReference type="InterPro" id="IPR050388">
    <property type="entry name" value="ABC_Ni/Peptide_Import"/>
</dbReference>
<evidence type="ECO:0000256" key="4">
    <source>
        <dbReference type="ARBA" id="ARBA00022475"/>
    </source>
</evidence>
<dbReference type="InterPro" id="IPR027417">
    <property type="entry name" value="P-loop_NTPase"/>
</dbReference>
<dbReference type="GO" id="GO:0015833">
    <property type="term" value="P:peptide transport"/>
    <property type="evidence" value="ECO:0007669"/>
    <property type="project" value="InterPro"/>
</dbReference>
<dbReference type="AlphaFoldDB" id="A0A4Y8UJW3"/>
<comment type="similarity">
    <text evidence="2">Belongs to the ABC transporter superfamily.</text>
</comment>
<dbReference type="EMBL" id="SPIA01000001">
    <property type="protein sequence ID" value="TFH69096.1"/>
    <property type="molecule type" value="Genomic_DNA"/>
</dbReference>
<keyword evidence="4" id="KW-1003">Cell membrane</keyword>
<evidence type="ECO:0000256" key="8">
    <source>
        <dbReference type="ARBA" id="ARBA00022967"/>
    </source>
</evidence>
<dbReference type="SUPFAM" id="SSF52540">
    <property type="entry name" value="P-loop containing nucleoside triphosphate hydrolases"/>
    <property type="match status" value="2"/>
</dbReference>
<keyword evidence="7 11" id="KW-0067">ATP-binding</keyword>
<dbReference type="PROSITE" id="PS50893">
    <property type="entry name" value="ABC_TRANSPORTER_2"/>
    <property type="match status" value="2"/>
</dbReference>
<evidence type="ECO:0000256" key="5">
    <source>
        <dbReference type="ARBA" id="ARBA00022519"/>
    </source>
</evidence>
<feature type="domain" description="ABC transporter" evidence="10">
    <location>
        <begin position="4"/>
        <end position="244"/>
    </location>
</feature>
<evidence type="ECO:0000256" key="2">
    <source>
        <dbReference type="ARBA" id="ARBA00005417"/>
    </source>
</evidence>
<accession>A0A4Y8UJW3</accession>
<feature type="domain" description="ABC transporter" evidence="10">
    <location>
        <begin position="264"/>
        <end position="502"/>
    </location>
</feature>
<dbReference type="InterPro" id="IPR003593">
    <property type="entry name" value="AAA+_ATPase"/>
</dbReference>
<dbReference type="GO" id="GO:0016887">
    <property type="term" value="F:ATP hydrolysis activity"/>
    <property type="evidence" value="ECO:0007669"/>
    <property type="project" value="InterPro"/>
</dbReference>
<reference evidence="11 12" key="1">
    <citation type="submission" date="2019-03" db="EMBL/GenBank/DDBJ databases">
        <title>Draft genome of Gammaproteobacteria bacterium LSUCC0057, a member of the SAR92 clade.</title>
        <authorList>
            <person name="Lanclos V.C."/>
            <person name="Doiron C."/>
            <person name="Henson M.W."/>
            <person name="Thrash J.C."/>
        </authorList>
    </citation>
    <scope>NUCLEOTIDE SEQUENCE [LARGE SCALE GENOMIC DNA]</scope>
    <source>
        <strain evidence="11 12">LSUCC0057</strain>
    </source>
</reference>
<dbReference type="Pfam" id="PF08352">
    <property type="entry name" value="oligo_HPY"/>
    <property type="match status" value="2"/>
</dbReference>
<comment type="caution">
    <text evidence="11">The sequence shown here is derived from an EMBL/GenBank/DDBJ whole genome shotgun (WGS) entry which is preliminary data.</text>
</comment>
<keyword evidence="8" id="KW-1278">Translocase</keyword>